<protein>
    <submittedName>
        <fullName evidence="1">Uncharacterized protein</fullName>
    </submittedName>
</protein>
<sequence length="162" mass="17768">MFRQKKIERVGTISEFMQRKHNIQELKVKDYSKYKAIATGTLVPLIFAPKAFAAESINQCGQVIAVSSSATAVPVNAVTDKVMGDVIAAFAHLFDPLIDLMIAISFPVASAMIVWKIFCGFFKDQGEIWEGIGKISIVYLLVQMSPIFIKILKSLGTLAVGI</sequence>
<evidence type="ECO:0000313" key="1">
    <source>
        <dbReference type="EMBL" id="KZE64687.1"/>
    </source>
</evidence>
<comment type="caution">
    <text evidence="1">The sequence shown here is derived from an EMBL/GenBank/DDBJ whole genome shotgun (WGS) entry which is preliminary data.</text>
</comment>
<dbReference type="Proteomes" id="UP000076567">
    <property type="component" value="Unassembled WGS sequence"/>
</dbReference>
<dbReference type="EMBL" id="LRFC01000037">
    <property type="protein sequence ID" value="KZE64687.1"/>
    <property type="molecule type" value="Genomic_DNA"/>
</dbReference>
<keyword evidence="2" id="KW-1185">Reference proteome</keyword>
<name>A0A163Q820_9BACL</name>
<accession>A0A163Q820</accession>
<proteinExistence type="predicted"/>
<organism evidence="1 2">
    <name type="scientific">Fictibacillus phosphorivorans</name>
    <dbReference type="NCBI Taxonomy" id="1221500"/>
    <lineage>
        <taxon>Bacteria</taxon>
        <taxon>Bacillati</taxon>
        <taxon>Bacillota</taxon>
        <taxon>Bacilli</taxon>
        <taxon>Bacillales</taxon>
        <taxon>Fictibacillaceae</taxon>
        <taxon>Fictibacillus</taxon>
    </lineage>
</organism>
<reference evidence="2" key="1">
    <citation type="submission" date="2016-01" db="EMBL/GenBank/DDBJ databases">
        <title>Draft genome of Chromobacterium sp. F49.</title>
        <authorList>
            <person name="Hong K.W."/>
        </authorList>
    </citation>
    <scope>NUCLEOTIDE SEQUENCE [LARGE SCALE GENOMIC DNA]</scope>
    <source>
        <strain evidence="2">P7IIIA</strain>
    </source>
</reference>
<gene>
    <name evidence="1" type="ORF">AWM68_11160</name>
</gene>
<dbReference type="RefSeq" id="WP_066244079.1">
    <property type="nucleotide sequence ID" value="NZ_LRFC01000037.1"/>
</dbReference>
<evidence type="ECO:0000313" key="2">
    <source>
        <dbReference type="Proteomes" id="UP000076567"/>
    </source>
</evidence>
<dbReference type="AlphaFoldDB" id="A0A163Q820"/>
<dbReference type="OrthoDB" id="2454059at2"/>